<keyword evidence="1" id="KW-0677">Repeat</keyword>
<dbReference type="GO" id="GO:0085020">
    <property type="term" value="P:protein K6-linked ubiquitination"/>
    <property type="evidence" value="ECO:0007669"/>
    <property type="project" value="TreeGrafter"/>
</dbReference>
<dbReference type="Pfam" id="PF00023">
    <property type="entry name" value="Ank"/>
    <property type="match status" value="2"/>
</dbReference>
<proteinExistence type="predicted"/>
<evidence type="ECO:0000313" key="4">
    <source>
        <dbReference type="EMBL" id="CAA9306286.1"/>
    </source>
</evidence>
<dbReference type="PRINTS" id="PR01415">
    <property type="entry name" value="ANKYRIN"/>
</dbReference>
<feature type="repeat" description="ANK" evidence="3">
    <location>
        <begin position="98"/>
        <end position="130"/>
    </location>
</feature>
<accession>A0A6J4KHH1</accession>
<evidence type="ECO:0000256" key="2">
    <source>
        <dbReference type="ARBA" id="ARBA00023043"/>
    </source>
</evidence>
<dbReference type="InterPro" id="IPR002110">
    <property type="entry name" value="Ankyrin_rpt"/>
</dbReference>
<dbReference type="PROSITE" id="PS50297">
    <property type="entry name" value="ANK_REP_REGION"/>
    <property type="match status" value="5"/>
</dbReference>
<dbReference type="PROSITE" id="PS50088">
    <property type="entry name" value="ANK_REPEAT"/>
    <property type="match status" value="5"/>
</dbReference>
<dbReference type="PANTHER" id="PTHR24171">
    <property type="entry name" value="ANKYRIN REPEAT DOMAIN-CONTAINING PROTEIN 39-RELATED"/>
    <property type="match status" value="1"/>
</dbReference>
<dbReference type="AlphaFoldDB" id="A0A6J4KHH1"/>
<dbReference type="Gene3D" id="1.25.40.20">
    <property type="entry name" value="Ankyrin repeat-containing domain"/>
    <property type="match status" value="2"/>
</dbReference>
<dbReference type="Pfam" id="PF12796">
    <property type="entry name" value="Ank_2"/>
    <property type="match status" value="2"/>
</dbReference>
<evidence type="ECO:0000256" key="1">
    <source>
        <dbReference type="ARBA" id="ARBA00022737"/>
    </source>
</evidence>
<dbReference type="SUPFAM" id="SSF48403">
    <property type="entry name" value="Ankyrin repeat"/>
    <property type="match status" value="1"/>
</dbReference>
<dbReference type="PANTHER" id="PTHR24171:SF8">
    <property type="entry name" value="BRCA1-ASSOCIATED RING DOMAIN PROTEIN 1"/>
    <property type="match status" value="1"/>
</dbReference>
<dbReference type="GO" id="GO:0004842">
    <property type="term" value="F:ubiquitin-protein transferase activity"/>
    <property type="evidence" value="ECO:0007669"/>
    <property type="project" value="TreeGrafter"/>
</dbReference>
<organism evidence="4">
    <name type="scientific">uncultured Cytophagales bacterium</name>
    <dbReference type="NCBI Taxonomy" id="158755"/>
    <lineage>
        <taxon>Bacteria</taxon>
        <taxon>Pseudomonadati</taxon>
        <taxon>Bacteroidota</taxon>
        <taxon>Sphingobacteriia</taxon>
        <taxon>Sphingobacteriales</taxon>
        <taxon>environmental samples</taxon>
    </lineage>
</organism>
<feature type="repeat" description="ANK" evidence="3">
    <location>
        <begin position="308"/>
        <end position="340"/>
    </location>
</feature>
<feature type="repeat" description="ANK" evidence="3">
    <location>
        <begin position="132"/>
        <end position="164"/>
    </location>
</feature>
<dbReference type="EMBL" id="CADCTQ010000481">
    <property type="protein sequence ID" value="CAA9306286.1"/>
    <property type="molecule type" value="Genomic_DNA"/>
</dbReference>
<feature type="repeat" description="ANK" evidence="3">
    <location>
        <begin position="235"/>
        <end position="261"/>
    </location>
</feature>
<protein>
    <submittedName>
        <fullName evidence="4">Ankyrin</fullName>
    </submittedName>
</protein>
<reference evidence="4" key="1">
    <citation type="submission" date="2020-02" db="EMBL/GenBank/DDBJ databases">
        <authorList>
            <person name="Meier V. D."/>
        </authorList>
    </citation>
    <scope>NUCLEOTIDE SEQUENCE</scope>
    <source>
        <strain evidence="4">AVDCRST_MAG56</strain>
    </source>
</reference>
<name>A0A6J4KHH1_9SPHI</name>
<feature type="repeat" description="ANK" evidence="3">
    <location>
        <begin position="64"/>
        <end position="96"/>
    </location>
</feature>
<keyword evidence="2 3" id="KW-0040">ANK repeat</keyword>
<evidence type="ECO:0000256" key="3">
    <source>
        <dbReference type="PROSITE-ProRule" id="PRU00023"/>
    </source>
</evidence>
<dbReference type="SMART" id="SM00248">
    <property type="entry name" value="ANK"/>
    <property type="match status" value="6"/>
</dbReference>
<gene>
    <name evidence="4" type="ORF">AVDCRST_MAG56-5837</name>
</gene>
<dbReference type="InterPro" id="IPR036770">
    <property type="entry name" value="Ankyrin_rpt-contain_sf"/>
</dbReference>
<sequence>MRNEPASLISAPDAAPAIKFTPIKIRTNMTLTDMTLESAIRAGDLAAAIDLLRAGADANRPGPEGLTPLMIASGLGQSQMVELLLTAGATVLAIEPRMGATALHKAAQSGNADVVGLLLNHGAFIDQQSPILGNTPLMDAVLHKHEEVVRLLLKRGARTTIQNHWQQRALALAQHDGLDAITRLIEARNETDAGQVRALTLIAAVKAGDIGQVKQRLAAGAPVNERVPRVGSLDDDYTPLGIAAREGHTDIVRVLLDAGADPRRVVGLMGGTPVHEASYFGRAAIVRALTEKPGRAGTPELDAQGAYNGLTALHDAVWHGHLEAAQALVDAGARLDLKTHAGLTPRELAPLYGYDDLVRLLAGAERA</sequence>